<evidence type="ECO:0000313" key="2">
    <source>
        <dbReference type="EMBL" id="MCL1635688.1"/>
    </source>
</evidence>
<comment type="caution">
    <text evidence="2">The sequence shown here is derived from an EMBL/GenBank/DDBJ whole genome shotgun (WGS) entry which is preliminary data.</text>
</comment>
<dbReference type="RefSeq" id="WP_249475443.1">
    <property type="nucleotide sequence ID" value="NZ_JAMBEP010000003.1"/>
</dbReference>
<keyword evidence="3" id="KW-1185">Reference proteome</keyword>
<dbReference type="Proteomes" id="UP001431217">
    <property type="component" value="Unassembled WGS sequence"/>
</dbReference>
<sequence length="105" mass="11114">MNSAIRNHLKRLALGATLALGVTAGAQAQQASGNIMGEAVAGDTVVVHNPAIGFHREISVEKDGKYNLRRVPIGIYEVTVKHADGSQTVPTKQIRVQSGTTARVQ</sequence>
<feature type="signal peptide" evidence="1">
    <location>
        <begin position="1"/>
        <end position="28"/>
    </location>
</feature>
<protein>
    <submittedName>
        <fullName evidence="2">Carboxypeptidase-like regulatory domain-containing protein</fullName>
    </submittedName>
</protein>
<dbReference type="Pfam" id="PF13620">
    <property type="entry name" value="CarboxypepD_reg"/>
    <property type="match status" value="1"/>
</dbReference>
<organism evidence="2 3">
    <name type="scientific">Luteimonas galliterrae</name>
    <dbReference type="NCBI Taxonomy" id="2940486"/>
    <lineage>
        <taxon>Bacteria</taxon>
        <taxon>Pseudomonadati</taxon>
        <taxon>Pseudomonadota</taxon>
        <taxon>Gammaproteobacteria</taxon>
        <taxon>Lysobacterales</taxon>
        <taxon>Lysobacteraceae</taxon>
        <taxon>Luteimonas</taxon>
    </lineage>
</organism>
<evidence type="ECO:0000313" key="3">
    <source>
        <dbReference type="Proteomes" id="UP001431217"/>
    </source>
</evidence>
<proteinExistence type="predicted"/>
<dbReference type="EMBL" id="JAMBEP010000003">
    <property type="protein sequence ID" value="MCL1635688.1"/>
    <property type="molecule type" value="Genomic_DNA"/>
</dbReference>
<dbReference type="Gene3D" id="2.60.40.1120">
    <property type="entry name" value="Carboxypeptidase-like, regulatory domain"/>
    <property type="match status" value="1"/>
</dbReference>
<name>A0ABT0MLC9_9GAMM</name>
<evidence type="ECO:0000256" key="1">
    <source>
        <dbReference type="SAM" id="SignalP"/>
    </source>
</evidence>
<accession>A0ABT0MLC9</accession>
<reference evidence="2 3" key="1">
    <citation type="submission" date="2022-05" db="EMBL/GenBank/DDBJ databases">
        <title>Luteimonas sp. SX5, whole genome shotgun sequencing project.</title>
        <authorList>
            <person name="Zhao G."/>
            <person name="Shen L."/>
        </authorList>
    </citation>
    <scope>NUCLEOTIDE SEQUENCE [LARGE SCALE GENOMIC DNA]</scope>
    <source>
        <strain evidence="2 3">SX5</strain>
    </source>
</reference>
<feature type="chain" id="PRO_5045641379" evidence="1">
    <location>
        <begin position="29"/>
        <end position="105"/>
    </location>
</feature>
<keyword evidence="1" id="KW-0732">Signal</keyword>
<gene>
    <name evidence="2" type="ORF">M2650_13750</name>
</gene>